<gene>
    <name evidence="11" type="ORF">ONE63_001378</name>
</gene>
<dbReference type="Gene3D" id="1.10.630.10">
    <property type="entry name" value="Cytochrome P450"/>
    <property type="match status" value="1"/>
</dbReference>
<evidence type="ECO:0000313" key="12">
    <source>
        <dbReference type="Proteomes" id="UP001075354"/>
    </source>
</evidence>
<dbReference type="FunFam" id="1.10.630.10:FF:000006">
    <property type="entry name" value="Cytochrome P450 302a1, mitochondrial"/>
    <property type="match status" value="1"/>
</dbReference>
<dbReference type="PRINTS" id="PR00385">
    <property type="entry name" value="P450"/>
</dbReference>
<evidence type="ECO:0000256" key="6">
    <source>
        <dbReference type="ARBA" id="ARBA00023004"/>
    </source>
</evidence>
<keyword evidence="5 9" id="KW-0560">Oxidoreductase</keyword>
<comment type="similarity">
    <text evidence="2 9">Belongs to the cytochrome P450 family.</text>
</comment>
<dbReference type="AlphaFoldDB" id="A0AAV7XIS3"/>
<dbReference type="CDD" id="cd11054">
    <property type="entry name" value="CYP24A1-like"/>
    <property type="match status" value="1"/>
</dbReference>
<evidence type="ECO:0000256" key="3">
    <source>
        <dbReference type="ARBA" id="ARBA00022617"/>
    </source>
</evidence>
<feature type="binding site" description="axial binding residue" evidence="8">
    <location>
        <position position="486"/>
    </location>
    <ligand>
        <name>heme</name>
        <dbReference type="ChEBI" id="CHEBI:30413"/>
    </ligand>
    <ligandPart>
        <name>Fe</name>
        <dbReference type="ChEBI" id="CHEBI:18248"/>
    </ligandPart>
</feature>
<keyword evidence="7 9" id="KW-0503">Monooxygenase</keyword>
<protein>
    <recommendedName>
        <fullName evidence="13">Cytochrome P450 302a1, mitochondrial</fullName>
    </recommendedName>
</protein>
<keyword evidence="10" id="KW-0812">Transmembrane</keyword>
<dbReference type="GO" id="GO:0016705">
    <property type="term" value="F:oxidoreductase activity, acting on paired donors, with incorporation or reduction of molecular oxygen"/>
    <property type="evidence" value="ECO:0007669"/>
    <property type="project" value="InterPro"/>
</dbReference>
<keyword evidence="6 8" id="KW-0408">Iron</keyword>
<dbReference type="GO" id="GO:0004497">
    <property type="term" value="F:monooxygenase activity"/>
    <property type="evidence" value="ECO:0007669"/>
    <property type="project" value="UniProtKB-KW"/>
</dbReference>
<dbReference type="InterPro" id="IPR001128">
    <property type="entry name" value="Cyt_P450"/>
</dbReference>
<dbReference type="InterPro" id="IPR017972">
    <property type="entry name" value="Cyt_P450_CS"/>
</dbReference>
<name>A0AAV7XIS3_9NEOP</name>
<comment type="cofactor">
    <cofactor evidence="1 8">
        <name>heme</name>
        <dbReference type="ChEBI" id="CHEBI:30413"/>
    </cofactor>
</comment>
<dbReference type="InterPro" id="IPR036396">
    <property type="entry name" value="Cyt_P450_sf"/>
</dbReference>
<proteinExistence type="inferred from homology"/>
<evidence type="ECO:0000256" key="4">
    <source>
        <dbReference type="ARBA" id="ARBA00022723"/>
    </source>
</evidence>
<dbReference type="InterPro" id="IPR002401">
    <property type="entry name" value="Cyt_P450_E_grp-I"/>
</dbReference>
<dbReference type="SUPFAM" id="SSF48264">
    <property type="entry name" value="Cytochrome P450"/>
    <property type="match status" value="1"/>
</dbReference>
<keyword evidence="12" id="KW-1185">Reference proteome</keyword>
<evidence type="ECO:0000256" key="9">
    <source>
        <dbReference type="RuleBase" id="RU000461"/>
    </source>
</evidence>
<dbReference type="Proteomes" id="UP001075354">
    <property type="component" value="Chromosome 10"/>
</dbReference>
<evidence type="ECO:0000256" key="5">
    <source>
        <dbReference type="ARBA" id="ARBA00023002"/>
    </source>
</evidence>
<dbReference type="PANTHER" id="PTHR24279:SF120">
    <property type="entry name" value="CYTOCHROME P450"/>
    <property type="match status" value="1"/>
</dbReference>
<keyword evidence="10" id="KW-0472">Membrane</keyword>
<keyword evidence="3 8" id="KW-0349">Heme</keyword>
<dbReference type="GO" id="GO:0005506">
    <property type="term" value="F:iron ion binding"/>
    <property type="evidence" value="ECO:0007669"/>
    <property type="project" value="InterPro"/>
</dbReference>
<dbReference type="InterPro" id="IPR050479">
    <property type="entry name" value="CYP11_CYP27_families"/>
</dbReference>
<evidence type="ECO:0000256" key="7">
    <source>
        <dbReference type="ARBA" id="ARBA00023033"/>
    </source>
</evidence>
<dbReference type="GO" id="GO:0020037">
    <property type="term" value="F:heme binding"/>
    <property type="evidence" value="ECO:0007669"/>
    <property type="project" value="InterPro"/>
</dbReference>
<evidence type="ECO:0008006" key="13">
    <source>
        <dbReference type="Google" id="ProtNLM"/>
    </source>
</evidence>
<sequence length="538" mass="60912">MQDHTYLTLLLNFNQVVANMTLSTLWRSNSSKLWKGSVRLWCSSSSSKNASSLSDDGSKEFLKEVKPFHKIPGPFALPFIGTIYLYLFGIYNFTRLHKDGFKKYKKYGPIVREEIIPGNSIVWIFDPNDMERVFLSENKLPQRRSHLAVGVFRGERPDVYNTGGLLNMNGEEWWRLRREFQKGFSAPQAVRAYLPATSSMIDEFVATRLSFACPDFLSELARLSLQLTCLVAFDEKFDCFSAQEMKPDGRSSRLMEAALTANSWVLRLDNQMNIKNSYGYKTFESSMLYMESVAVELVKKKADLLASKSTLESNEDAVPSLLELYLSSPNLDYKDVVGMAVDLLLAGIDTTAYTASFALYHLARNERVQNLLRLEAKKLLPSPDVSVNADILANAPYARAVLKEVFRMNPISVGVGRVATEDLVLSGYKVPKGTNMVTQNQIACRLKENFPRPNEFIPERWVKGSPIEAKAHPYVVLPFGHGPRSCIARRLAEQHLLTLLLKVASRYQIIWDSEKPLDCVTLLINKPDQPVKFTFSRL</sequence>
<evidence type="ECO:0000256" key="8">
    <source>
        <dbReference type="PIRSR" id="PIRSR602401-1"/>
    </source>
</evidence>
<accession>A0AAV7XIS3</accession>
<evidence type="ECO:0000256" key="1">
    <source>
        <dbReference type="ARBA" id="ARBA00001971"/>
    </source>
</evidence>
<dbReference type="PRINTS" id="PR00463">
    <property type="entry name" value="EP450I"/>
</dbReference>
<evidence type="ECO:0000313" key="11">
    <source>
        <dbReference type="EMBL" id="KAJ1523527.1"/>
    </source>
</evidence>
<feature type="transmembrane region" description="Helical" evidence="10">
    <location>
        <begin position="75"/>
        <end position="94"/>
    </location>
</feature>
<evidence type="ECO:0000256" key="2">
    <source>
        <dbReference type="ARBA" id="ARBA00010617"/>
    </source>
</evidence>
<reference evidence="11" key="1">
    <citation type="submission" date="2022-12" db="EMBL/GenBank/DDBJ databases">
        <title>Chromosome-level genome assembly of the bean flower thrips Megalurothrips usitatus.</title>
        <authorList>
            <person name="Ma L."/>
            <person name="Liu Q."/>
            <person name="Li H."/>
            <person name="Cai W."/>
        </authorList>
    </citation>
    <scope>NUCLEOTIDE SEQUENCE</scope>
    <source>
        <strain evidence="11">Cailab_2022a</strain>
    </source>
</reference>
<dbReference type="PANTHER" id="PTHR24279">
    <property type="entry name" value="CYTOCHROME P450"/>
    <property type="match status" value="1"/>
</dbReference>
<keyword evidence="10" id="KW-1133">Transmembrane helix</keyword>
<comment type="caution">
    <text evidence="11">The sequence shown here is derived from an EMBL/GenBank/DDBJ whole genome shotgun (WGS) entry which is preliminary data.</text>
</comment>
<dbReference type="EMBL" id="JAPTSV010000010">
    <property type="protein sequence ID" value="KAJ1523527.1"/>
    <property type="molecule type" value="Genomic_DNA"/>
</dbReference>
<organism evidence="11 12">
    <name type="scientific">Megalurothrips usitatus</name>
    <name type="common">bean blossom thrips</name>
    <dbReference type="NCBI Taxonomy" id="439358"/>
    <lineage>
        <taxon>Eukaryota</taxon>
        <taxon>Metazoa</taxon>
        <taxon>Ecdysozoa</taxon>
        <taxon>Arthropoda</taxon>
        <taxon>Hexapoda</taxon>
        <taxon>Insecta</taxon>
        <taxon>Pterygota</taxon>
        <taxon>Neoptera</taxon>
        <taxon>Paraneoptera</taxon>
        <taxon>Thysanoptera</taxon>
        <taxon>Terebrantia</taxon>
        <taxon>Thripoidea</taxon>
        <taxon>Thripidae</taxon>
        <taxon>Megalurothrips</taxon>
    </lineage>
</organism>
<evidence type="ECO:0000256" key="10">
    <source>
        <dbReference type="SAM" id="Phobius"/>
    </source>
</evidence>
<dbReference type="Pfam" id="PF00067">
    <property type="entry name" value="p450"/>
    <property type="match status" value="1"/>
</dbReference>
<keyword evidence="4 8" id="KW-0479">Metal-binding</keyword>
<dbReference type="PROSITE" id="PS00086">
    <property type="entry name" value="CYTOCHROME_P450"/>
    <property type="match status" value="1"/>
</dbReference>